<comment type="caution">
    <text evidence="2">The sequence shown here is derived from an EMBL/GenBank/DDBJ whole genome shotgun (WGS) entry which is preliminary data.</text>
</comment>
<dbReference type="SUPFAM" id="SSF50800">
    <property type="entry name" value="PK beta-barrel domain-like"/>
    <property type="match status" value="1"/>
</dbReference>
<feature type="domain" description="MOSC" evidence="1">
    <location>
        <begin position="21"/>
        <end position="178"/>
    </location>
</feature>
<dbReference type="EMBL" id="JXAK01000037">
    <property type="protein sequence ID" value="KIL39466.1"/>
    <property type="molecule type" value="Genomic_DNA"/>
</dbReference>
<protein>
    <submittedName>
        <fullName evidence="2">Molybdenum cofactor sulfurase</fullName>
    </submittedName>
</protein>
<accession>A0ABR5AEJ7</accession>
<organism evidence="2 3">
    <name type="scientific">Gordoniibacillus kamchatkensis</name>
    <dbReference type="NCBI Taxonomy" id="1590651"/>
    <lineage>
        <taxon>Bacteria</taxon>
        <taxon>Bacillati</taxon>
        <taxon>Bacillota</taxon>
        <taxon>Bacilli</taxon>
        <taxon>Bacillales</taxon>
        <taxon>Paenibacillaceae</taxon>
        <taxon>Gordoniibacillus</taxon>
    </lineage>
</organism>
<evidence type="ECO:0000313" key="2">
    <source>
        <dbReference type="EMBL" id="KIL39466.1"/>
    </source>
</evidence>
<dbReference type="RefSeq" id="WP_041049286.1">
    <property type="nucleotide sequence ID" value="NZ_JXAK01000037.1"/>
</dbReference>
<keyword evidence="3" id="KW-1185">Reference proteome</keyword>
<sequence length="180" mass="19630">MRTYEAVVEAVLATEQIQSFVTSRRPELDIDLGGIPGDRHYGLLRAADSRQRFYRRGTMIANRRQLSLLAAEECDVVASALGVPELRPEWLGANVLLRGYPSLTMLPQGARLIFASGAGLIGEGENEPCIGPGQVIAEAYGRPELARRFVKAAMQKRGIVASVELPGTIREGDRVTIMIP</sequence>
<dbReference type="PROSITE" id="PS51340">
    <property type="entry name" value="MOSC"/>
    <property type="match status" value="1"/>
</dbReference>
<dbReference type="InterPro" id="IPR005302">
    <property type="entry name" value="MoCF_Sase_C"/>
</dbReference>
<proteinExistence type="predicted"/>
<dbReference type="PANTHER" id="PTHR36930">
    <property type="entry name" value="METAL-SULFUR CLUSTER BIOSYNTHESIS PROTEINS YUAD-RELATED"/>
    <property type="match status" value="1"/>
</dbReference>
<dbReference type="Proteomes" id="UP000031967">
    <property type="component" value="Unassembled WGS sequence"/>
</dbReference>
<gene>
    <name evidence="2" type="ORF">SD70_20090</name>
</gene>
<dbReference type="Pfam" id="PF03473">
    <property type="entry name" value="MOSC"/>
    <property type="match status" value="1"/>
</dbReference>
<dbReference type="Gene3D" id="2.40.33.20">
    <property type="entry name" value="PK beta-barrel domain-like"/>
    <property type="match status" value="1"/>
</dbReference>
<dbReference type="PANTHER" id="PTHR36930:SF1">
    <property type="entry name" value="MOSC DOMAIN-CONTAINING PROTEIN"/>
    <property type="match status" value="1"/>
</dbReference>
<evidence type="ECO:0000313" key="3">
    <source>
        <dbReference type="Proteomes" id="UP000031967"/>
    </source>
</evidence>
<evidence type="ECO:0000259" key="1">
    <source>
        <dbReference type="PROSITE" id="PS51340"/>
    </source>
</evidence>
<reference evidence="2 3" key="1">
    <citation type="submission" date="2014-12" db="EMBL/GenBank/DDBJ databases">
        <title>Draft genome sequence of Paenibacillus kamchatkensis strain B-2647.</title>
        <authorList>
            <person name="Karlyshev A.V."/>
            <person name="Kudryashova E.B."/>
        </authorList>
    </citation>
    <scope>NUCLEOTIDE SEQUENCE [LARGE SCALE GENOMIC DNA]</scope>
    <source>
        <strain evidence="2 3">VKM B-2647</strain>
    </source>
</reference>
<dbReference type="InterPro" id="IPR011037">
    <property type="entry name" value="Pyrv_Knase-like_insert_dom_sf"/>
</dbReference>
<dbReference type="InterPro" id="IPR052716">
    <property type="entry name" value="MOSC_domain"/>
</dbReference>
<name>A0ABR5AEJ7_9BACL</name>